<organism evidence="2">
    <name type="scientific">Bracon brevicornis</name>
    <dbReference type="NCBI Taxonomy" id="1563983"/>
    <lineage>
        <taxon>Eukaryota</taxon>
        <taxon>Metazoa</taxon>
        <taxon>Ecdysozoa</taxon>
        <taxon>Arthropoda</taxon>
        <taxon>Hexapoda</taxon>
        <taxon>Insecta</taxon>
        <taxon>Pterygota</taxon>
        <taxon>Neoptera</taxon>
        <taxon>Endopterygota</taxon>
        <taxon>Hymenoptera</taxon>
        <taxon>Apocrita</taxon>
        <taxon>Ichneumonoidea</taxon>
        <taxon>Braconidae</taxon>
        <taxon>Braconinae</taxon>
        <taxon>Bracon</taxon>
    </lineage>
</organism>
<evidence type="ECO:0000256" key="1">
    <source>
        <dbReference type="SAM" id="MobiDB-lite"/>
    </source>
</evidence>
<accession>A0A6V7HKU1</accession>
<feature type="region of interest" description="Disordered" evidence="1">
    <location>
        <begin position="87"/>
        <end position="119"/>
    </location>
</feature>
<proteinExistence type="predicted"/>
<reference evidence="2" key="1">
    <citation type="submission" date="2020-07" db="EMBL/GenBank/DDBJ databases">
        <authorList>
            <person name="Ferguson B K."/>
        </authorList>
    </citation>
    <scope>NUCLEOTIDE SEQUENCE</scope>
    <source>
        <strain evidence="2">L06</strain>
    </source>
</reference>
<evidence type="ECO:0000313" key="2">
    <source>
        <dbReference type="EMBL" id="CAD1527595.1"/>
    </source>
</evidence>
<feature type="region of interest" description="Disordered" evidence="1">
    <location>
        <begin position="1"/>
        <end position="22"/>
    </location>
</feature>
<gene>
    <name evidence="2" type="ORF">BBRV_LOCUS2</name>
</gene>
<name>A0A6V7HKU1_9HYME</name>
<protein>
    <submittedName>
        <fullName evidence="2">Uncharacterized protein</fullName>
    </submittedName>
</protein>
<dbReference type="EMBL" id="CADCXW020000001">
    <property type="protein sequence ID" value="CAD1527595.1"/>
    <property type="molecule type" value="Genomic_DNA"/>
</dbReference>
<feature type="compositionally biased region" description="Basic and acidic residues" evidence="1">
    <location>
        <begin position="88"/>
        <end position="111"/>
    </location>
</feature>
<sequence length="119" mass="14077">MERRTRKTGGTENIARRDNPKQWQQKWEAFQKGYCTQRLIHQLNDWANRKHGEVNHYLTQMMSYHGCSSAYLHRFKFEETAECPSRYRAPDDAEHGSSHCSRYDEGRRELGNRLGTSPT</sequence>
<dbReference type="AlphaFoldDB" id="A0A6V7HKU1"/>